<dbReference type="EMBL" id="MG011689">
    <property type="protein sequence ID" value="AVK75543.1"/>
    <property type="molecule type" value="Genomic_DNA"/>
</dbReference>
<reference evidence="1" key="1">
    <citation type="journal article" date="2018" name="Nat. Commun.">
        <title>Diversity and evolution of the emerging Pandoraviridae family.</title>
        <authorList>
            <person name="Legendre M."/>
            <person name="Fabre E."/>
            <person name="Poirot O."/>
            <person name="Jeudy S."/>
            <person name="Lartigue A."/>
            <person name="Alempic J.M."/>
            <person name="Beucher L."/>
            <person name="Philippe N."/>
            <person name="Bertaux L."/>
            <person name="Christo-Foroux E."/>
            <person name="Labadie K."/>
            <person name="Coute Y."/>
            <person name="Abergel C."/>
            <person name="Claverie J.M."/>
        </authorList>
    </citation>
    <scope>NUCLEOTIDE SEQUENCE [LARGE SCALE GENOMIC DNA]</scope>
    <source>
        <strain evidence="1">Quercus</strain>
    </source>
</reference>
<gene>
    <name evidence="1" type="ORF">pqer_cds_1121</name>
</gene>
<protein>
    <recommendedName>
        <fullName evidence="2">F-box incomplete domain containing protein</fullName>
    </recommendedName>
</protein>
<dbReference type="Proteomes" id="UP000248852">
    <property type="component" value="Segment"/>
</dbReference>
<organism evidence="1">
    <name type="scientific">Pandoravirus quercus</name>
    <dbReference type="NCBI Taxonomy" id="2107709"/>
    <lineage>
        <taxon>Viruses</taxon>
        <taxon>Pandoravirus</taxon>
    </lineage>
</organism>
<proteinExistence type="predicted"/>
<dbReference type="RefSeq" id="YP_009483812.1">
    <property type="nucleotide sequence ID" value="NC_037667.1"/>
</dbReference>
<accession>A0A2U7UAR8</accession>
<dbReference type="KEGG" id="vg:36844684"/>
<evidence type="ECO:0008006" key="2">
    <source>
        <dbReference type="Google" id="ProtNLM"/>
    </source>
</evidence>
<dbReference type="GeneID" id="36844684"/>
<evidence type="ECO:0000313" key="1">
    <source>
        <dbReference type="EMBL" id="AVK75543.1"/>
    </source>
</evidence>
<sequence>MQATQRIETTGSGSDLTTATMLPKESACNMQAMGGFDMLPVEIVALIITESLPARWRFCARPVCRLWKAILDAAGDENRNRPRNEYHDLTLRRCIHDVPWKSLKRARTAHGRLHTVACRWRRGAIVLASTVVEWARTRPDLWDHQPAVLAAWCMDWHRAPRGDIAKAFIASGREPLVRYAVGPLFLSHGHLYNGPQPSDRGRCGGRSQVQDAAEIISVAAQAGPATTALVTEMLDRINWHEIRDLTWFTAGDCPESFELLLRAWAARVCDNGPLCQLWESVAWTGAARIFARLLEIVATAGGDDDSRAPNNGHLDGDGSRARRRRKEVIPLAVRLATTWEQKAKACLSTAACRQHDRTPILAIARSRLTNDLTRRVIDKAWRRGCVANIRWCKENLGLPPTTLDRLHGTIGQRVDFFEWLFDPRGGGHVPADDAEIKNLFHMFAATNSACALWVAERWPLQSAAAGRIALTIMVDRVFSMRRHISSTQRKGYGSYGGLLERLVCVLDRCAPHAPSGDDPVGDCDLWASLLALGRVKRRWPWDDWHATLCYMWARATGNDDDAIDMLGGHGPCPTSQALWARWCRVGPVSLGDLGLVDADVSIIMASESNESPLIVADRLRHRGTILSRSDVLANSRASALALAAWLRSKGLLADH</sequence>
<name>A0A2U7UAR8_9VIRU</name>